<name>A0A7C1B9L8_9EURY</name>
<evidence type="ECO:0000313" key="1">
    <source>
        <dbReference type="EMBL" id="HDM35962.1"/>
    </source>
</evidence>
<feature type="non-terminal residue" evidence="1">
    <location>
        <position position="70"/>
    </location>
</feature>
<dbReference type="Proteomes" id="UP000885863">
    <property type="component" value="Unassembled WGS sequence"/>
</dbReference>
<sequence>MIEGRSLELEELCTYCTGNPDDPVSLQRLQNECRRIGTRMISASSYILPKDVRMVYETFRGRGTIAFNRT</sequence>
<proteinExistence type="predicted"/>
<dbReference type="EMBL" id="DQZR01000068">
    <property type="protein sequence ID" value="HDM35962.1"/>
    <property type="molecule type" value="Genomic_DNA"/>
</dbReference>
<protein>
    <submittedName>
        <fullName evidence="1">Uncharacterized protein</fullName>
    </submittedName>
</protein>
<accession>A0A7C1B9L8</accession>
<comment type="caution">
    <text evidence="1">The sequence shown here is derived from an EMBL/GenBank/DDBJ whole genome shotgun (WGS) entry which is preliminary data.</text>
</comment>
<dbReference type="AlphaFoldDB" id="A0A7C1B9L8"/>
<organism evidence="1">
    <name type="scientific">Candidatus Syntropharchaeum butanivorans</name>
    <dbReference type="NCBI Taxonomy" id="1839936"/>
    <lineage>
        <taxon>Archaea</taxon>
        <taxon>Methanobacteriati</taxon>
        <taxon>Methanobacteriota</taxon>
        <taxon>Stenosarchaea group</taxon>
        <taxon>Methanomicrobia</taxon>
        <taxon>Methanosarcinales</taxon>
        <taxon>ANME-2 cluster</taxon>
        <taxon>Candidatus Syntropharchaeum</taxon>
    </lineage>
</organism>
<reference evidence="1" key="1">
    <citation type="journal article" date="2020" name="mSystems">
        <title>Genome- and Community-Level Interaction Insights into Carbon Utilization and Element Cycling Functions of Hydrothermarchaeota in Hydrothermal Sediment.</title>
        <authorList>
            <person name="Zhou Z."/>
            <person name="Liu Y."/>
            <person name="Xu W."/>
            <person name="Pan J."/>
            <person name="Luo Z.H."/>
            <person name="Li M."/>
        </authorList>
    </citation>
    <scope>NUCLEOTIDE SEQUENCE [LARGE SCALE GENOMIC DNA]</scope>
    <source>
        <strain evidence="1">HyVt-185</strain>
    </source>
</reference>
<gene>
    <name evidence="1" type="ORF">ENG09_01725</name>
</gene>